<accession>A0ABN2FR87</accession>
<reference evidence="1 2" key="1">
    <citation type="journal article" date="2019" name="Int. J. Syst. Evol. Microbiol.">
        <title>The Global Catalogue of Microorganisms (GCM) 10K type strain sequencing project: providing services to taxonomists for standard genome sequencing and annotation.</title>
        <authorList>
            <consortium name="The Broad Institute Genomics Platform"/>
            <consortium name="The Broad Institute Genome Sequencing Center for Infectious Disease"/>
            <person name="Wu L."/>
            <person name="Ma J."/>
        </authorList>
    </citation>
    <scope>NUCLEOTIDE SEQUENCE [LARGE SCALE GENOMIC DNA]</scope>
    <source>
        <strain evidence="1 2">JCM 14718</strain>
    </source>
</reference>
<evidence type="ECO:0000313" key="1">
    <source>
        <dbReference type="EMBL" id="GAA1657153.1"/>
    </source>
</evidence>
<gene>
    <name evidence="1" type="ORF">GCM10009765_03330</name>
</gene>
<dbReference type="EMBL" id="BAAANY010000001">
    <property type="protein sequence ID" value="GAA1657153.1"/>
    <property type="molecule type" value="Genomic_DNA"/>
</dbReference>
<evidence type="ECO:0000313" key="2">
    <source>
        <dbReference type="Proteomes" id="UP001500618"/>
    </source>
</evidence>
<dbReference type="Proteomes" id="UP001500618">
    <property type="component" value="Unassembled WGS sequence"/>
</dbReference>
<sequence>MWRDMSTDLYCPDVDRYCIAVDSGQTVREVLDAFETDSDSSAAFTEVLECFPQSESALYLVPLLHRIHVDDFEPRGDDLPSVGRYAERGSRLYELEKLGIITDVRTEWTETSSGAYLSDGRALTTLHVPKTVIPVEVRYRFPDRWDSYSHSYASHWEVTDQLDPVPAGWYLIGETGDYTAKTVGVAYLGDSFGMSDDFMCHVAEVEGFTASRCEAQCDACETRWFAESGSWRFQPEYGFDADPWNFDDAAGFETDNRVSCPQCGTGRVGFMVI</sequence>
<protein>
    <submittedName>
        <fullName evidence="1">Uncharacterized protein</fullName>
    </submittedName>
</protein>
<proteinExistence type="predicted"/>
<name>A0ABN2FR87_9ACTN</name>
<keyword evidence="2" id="KW-1185">Reference proteome</keyword>
<organism evidence="1 2">
    <name type="scientific">Fodinicola feengrottensis</name>
    <dbReference type="NCBI Taxonomy" id="435914"/>
    <lineage>
        <taxon>Bacteria</taxon>
        <taxon>Bacillati</taxon>
        <taxon>Actinomycetota</taxon>
        <taxon>Actinomycetes</taxon>
        <taxon>Mycobacteriales</taxon>
        <taxon>Fodinicola</taxon>
    </lineage>
</organism>
<comment type="caution">
    <text evidence="1">The sequence shown here is derived from an EMBL/GenBank/DDBJ whole genome shotgun (WGS) entry which is preliminary data.</text>
</comment>